<dbReference type="SUPFAM" id="SSF48403">
    <property type="entry name" value="Ankyrin repeat"/>
    <property type="match status" value="1"/>
</dbReference>
<dbReference type="PANTHER" id="PTHR24171:SF9">
    <property type="entry name" value="ANKYRIN REPEAT DOMAIN-CONTAINING PROTEIN 39"/>
    <property type="match status" value="1"/>
</dbReference>
<dbReference type="EMBL" id="HBKN01017345">
    <property type="protein sequence ID" value="CAE2296429.1"/>
    <property type="molecule type" value="Transcribed_RNA"/>
</dbReference>
<dbReference type="PANTHER" id="PTHR24171">
    <property type="entry name" value="ANKYRIN REPEAT DOMAIN-CONTAINING PROTEIN 39-RELATED"/>
    <property type="match status" value="1"/>
</dbReference>
<evidence type="ECO:0000256" key="3">
    <source>
        <dbReference type="PROSITE-ProRule" id="PRU00023"/>
    </source>
</evidence>
<sequence length="208" mass="22784">MENLVEMQKCFESCTSCNVAETKPNIIVKKVPERTEETKAESQGLGSRRQQEVLALHAACLSNDSAKCEEILRSNPSLVDAKDAVQRTPLHAAAFAGSIDAASVLLRYGADLQATNRASKTPLLVAAENKRGDMMRLLLMVARNRNQSLSLNSGFTSARTRVGQEVCKDETAAVSSNIFARAPLSTLQASNTSRTDFYNRSPKIRYFL</sequence>
<gene>
    <name evidence="4" type="ORF">GTHE00462_LOCUS13679</name>
</gene>
<keyword evidence="1" id="KW-0677">Repeat</keyword>
<organism evidence="4">
    <name type="scientific">Guillardia theta</name>
    <name type="common">Cryptophyte</name>
    <name type="synonym">Cryptomonas phi</name>
    <dbReference type="NCBI Taxonomy" id="55529"/>
    <lineage>
        <taxon>Eukaryota</taxon>
        <taxon>Cryptophyceae</taxon>
        <taxon>Pyrenomonadales</taxon>
        <taxon>Geminigeraceae</taxon>
        <taxon>Guillardia</taxon>
    </lineage>
</organism>
<evidence type="ECO:0000256" key="2">
    <source>
        <dbReference type="ARBA" id="ARBA00023043"/>
    </source>
</evidence>
<protein>
    <submittedName>
        <fullName evidence="4">Uncharacterized protein</fullName>
    </submittedName>
</protein>
<dbReference type="InterPro" id="IPR002110">
    <property type="entry name" value="Ankyrin_rpt"/>
</dbReference>
<dbReference type="AlphaFoldDB" id="A0A7S4NLR5"/>
<dbReference type="Gene3D" id="1.25.40.20">
    <property type="entry name" value="Ankyrin repeat-containing domain"/>
    <property type="match status" value="1"/>
</dbReference>
<reference evidence="4" key="1">
    <citation type="submission" date="2021-01" db="EMBL/GenBank/DDBJ databases">
        <authorList>
            <person name="Corre E."/>
            <person name="Pelletier E."/>
            <person name="Niang G."/>
            <person name="Scheremetjew M."/>
            <person name="Finn R."/>
            <person name="Kale V."/>
            <person name="Holt S."/>
            <person name="Cochrane G."/>
            <person name="Meng A."/>
            <person name="Brown T."/>
            <person name="Cohen L."/>
        </authorList>
    </citation>
    <scope>NUCLEOTIDE SEQUENCE</scope>
    <source>
        <strain evidence="4">CCMP 2712</strain>
    </source>
</reference>
<dbReference type="PROSITE" id="PS50297">
    <property type="entry name" value="ANK_REP_REGION"/>
    <property type="match status" value="1"/>
</dbReference>
<feature type="repeat" description="ANK" evidence="3">
    <location>
        <begin position="85"/>
        <end position="117"/>
    </location>
</feature>
<dbReference type="PROSITE" id="PS50088">
    <property type="entry name" value="ANK_REPEAT"/>
    <property type="match status" value="1"/>
</dbReference>
<name>A0A7S4NLR5_GUITH</name>
<dbReference type="SMART" id="SM00248">
    <property type="entry name" value="ANK"/>
    <property type="match status" value="3"/>
</dbReference>
<evidence type="ECO:0000313" key="4">
    <source>
        <dbReference type="EMBL" id="CAE2296429.1"/>
    </source>
</evidence>
<dbReference type="InterPro" id="IPR036770">
    <property type="entry name" value="Ankyrin_rpt-contain_sf"/>
</dbReference>
<accession>A0A7S4NLR5</accession>
<proteinExistence type="predicted"/>
<keyword evidence="2 3" id="KW-0040">ANK repeat</keyword>
<evidence type="ECO:0000256" key="1">
    <source>
        <dbReference type="ARBA" id="ARBA00022737"/>
    </source>
</evidence>
<dbReference type="Pfam" id="PF12796">
    <property type="entry name" value="Ank_2"/>
    <property type="match status" value="1"/>
</dbReference>